<comment type="similarity">
    <text evidence="1 9">Belongs to the peptidase S11 family.</text>
</comment>
<comment type="caution">
    <text evidence="12">The sequence shown here is derived from an EMBL/GenBank/DDBJ whole genome shotgun (WGS) entry which is preliminary data.</text>
</comment>
<dbReference type="GO" id="GO:0009002">
    <property type="term" value="F:serine-type D-Ala-D-Ala carboxypeptidase activity"/>
    <property type="evidence" value="ECO:0007669"/>
    <property type="project" value="InterPro"/>
</dbReference>
<keyword evidence="10" id="KW-0472">Membrane</keyword>
<protein>
    <recommendedName>
        <fullName evidence="11">Peptidase S11 D-alanyl-D-alanine carboxypeptidase A N-terminal domain-containing protein</fullName>
    </recommendedName>
</protein>
<evidence type="ECO:0000256" key="2">
    <source>
        <dbReference type="ARBA" id="ARBA00022729"/>
    </source>
</evidence>
<accession>A0A1F6X9M4</accession>
<evidence type="ECO:0000256" key="10">
    <source>
        <dbReference type="SAM" id="Phobius"/>
    </source>
</evidence>
<dbReference type="InterPro" id="IPR012338">
    <property type="entry name" value="Beta-lactam/transpept-like"/>
</dbReference>
<proteinExistence type="inferred from homology"/>
<keyword evidence="10" id="KW-1133">Transmembrane helix</keyword>
<dbReference type="Proteomes" id="UP000176814">
    <property type="component" value="Unassembled WGS sequence"/>
</dbReference>
<evidence type="ECO:0000256" key="6">
    <source>
        <dbReference type="ARBA" id="ARBA00023316"/>
    </source>
</evidence>
<evidence type="ECO:0000256" key="7">
    <source>
        <dbReference type="PIRSR" id="PIRSR618044-1"/>
    </source>
</evidence>
<keyword evidence="2" id="KW-0732">Signal</keyword>
<dbReference type="GO" id="GO:0009252">
    <property type="term" value="P:peptidoglycan biosynthetic process"/>
    <property type="evidence" value="ECO:0007669"/>
    <property type="project" value="UniProtKB-KW"/>
</dbReference>
<dbReference type="AlphaFoldDB" id="A0A1F6X9M4"/>
<keyword evidence="6" id="KW-0961">Cell wall biogenesis/degradation</keyword>
<dbReference type="GO" id="GO:0008360">
    <property type="term" value="P:regulation of cell shape"/>
    <property type="evidence" value="ECO:0007669"/>
    <property type="project" value="UniProtKB-KW"/>
</dbReference>
<evidence type="ECO:0000256" key="4">
    <source>
        <dbReference type="ARBA" id="ARBA00022960"/>
    </source>
</evidence>
<feature type="binding site" evidence="8">
    <location>
        <position position="244"/>
    </location>
    <ligand>
        <name>substrate</name>
    </ligand>
</feature>
<feature type="transmembrane region" description="Helical" evidence="10">
    <location>
        <begin position="9"/>
        <end position="29"/>
    </location>
</feature>
<sequence length="293" mass="32392">MEELRKNRFFVLIIAIVALEAILFSTGNFKLNEEERLKREADTRINASLQNIEIEAKALSVYDITENKKIYGRNDAVAMPLASLAKTMTVIVTLNNHSENDVVLISKDALRQAGDYGLWIGEKWEVGDLAKFTLLASANDGAYALAGNDNSFLEKMNDKAQRIGMDNTLFLNFTGLDLDLGQAGAFASAEDANAMAVYGLRAYPEIFSTTAISEINLNSVSGFVHNFKNTNTIIRKIPSLLFSKTGYTEIAGGNLTVVFQDRKGHYLAVTILGSSFLGRFSDMERIVETLYNM</sequence>
<organism evidence="12 13">
    <name type="scientific">Candidatus Nomurabacteria bacterium RIFCSPLOWO2_01_FULL_40_15</name>
    <dbReference type="NCBI Taxonomy" id="1801772"/>
    <lineage>
        <taxon>Bacteria</taxon>
        <taxon>Candidatus Nomuraibacteriota</taxon>
    </lineage>
</organism>
<feature type="domain" description="Peptidase S11 D-alanyl-D-alanine carboxypeptidase A N-terminal" evidence="11">
    <location>
        <begin position="50"/>
        <end position="263"/>
    </location>
</feature>
<evidence type="ECO:0000256" key="1">
    <source>
        <dbReference type="ARBA" id="ARBA00007164"/>
    </source>
</evidence>
<evidence type="ECO:0000256" key="9">
    <source>
        <dbReference type="RuleBase" id="RU004016"/>
    </source>
</evidence>
<feature type="active site" description="Acyl-ester intermediate" evidence="7">
    <location>
        <position position="83"/>
    </location>
</feature>
<evidence type="ECO:0000256" key="8">
    <source>
        <dbReference type="PIRSR" id="PIRSR618044-2"/>
    </source>
</evidence>
<dbReference type="EMBL" id="MFUW01000005">
    <property type="protein sequence ID" value="OGI90934.1"/>
    <property type="molecule type" value="Genomic_DNA"/>
</dbReference>
<dbReference type="InterPro" id="IPR018044">
    <property type="entry name" value="Peptidase_S11"/>
</dbReference>
<evidence type="ECO:0000256" key="3">
    <source>
        <dbReference type="ARBA" id="ARBA00022801"/>
    </source>
</evidence>
<feature type="active site" description="Proton acceptor" evidence="7">
    <location>
        <position position="86"/>
    </location>
</feature>
<evidence type="ECO:0000313" key="13">
    <source>
        <dbReference type="Proteomes" id="UP000176814"/>
    </source>
</evidence>
<dbReference type="Gene3D" id="3.40.710.10">
    <property type="entry name" value="DD-peptidase/beta-lactamase superfamily"/>
    <property type="match status" value="1"/>
</dbReference>
<keyword evidence="5" id="KW-0573">Peptidoglycan synthesis</keyword>
<dbReference type="Pfam" id="PF00768">
    <property type="entry name" value="Peptidase_S11"/>
    <property type="match status" value="1"/>
</dbReference>
<feature type="active site" evidence="7">
    <location>
        <position position="137"/>
    </location>
</feature>
<reference evidence="12 13" key="1">
    <citation type="journal article" date="2016" name="Nat. Commun.">
        <title>Thousands of microbial genomes shed light on interconnected biogeochemical processes in an aquifer system.</title>
        <authorList>
            <person name="Anantharaman K."/>
            <person name="Brown C.T."/>
            <person name="Hug L.A."/>
            <person name="Sharon I."/>
            <person name="Castelle C.J."/>
            <person name="Probst A.J."/>
            <person name="Thomas B.C."/>
            <person name="Singh A."/>
            <person name="Wilkins M.J."/>
            <person name="Karaoz U."/>
            <person name="Brodie E.L."/>
            <person name="Williams K.H."/>
            <person name="Hubbard S.S."/>
            <person name="Banfield J.F."/>
        </authorList>
    </citation>
    <scope>NUCLEOTIDE SEQUENCE [LARGE SCALE GENOMIC DNA]</scope>
</reference>
<keyword evidence="4" id="KW-0133">Cell shape</keyword>
<evidence type="ECO:0000259" key="11">
    <source>
        <dbReference type="Pfam" id="PF00768"/>
    </source>
</evidence>
<evidence type="ECO:0000313" key="12">
    <source>
        <dbReference type="EMBL" id="OGI90934.1"/>
    </source>
</evidence>
<evidence type="ECO:0000256" key="5">
    <source>
        <dbReference type="ARBA" id="ARBA00022984"/>
    </source>
</evidence>
<dbReference type="InterPro" id="IPR001967">
    <property type="entry name" value="Peptidase_S11_N"/>
</dbReference>
<dbReference type="PRINTS" id="PR00725">
    <property type="entry name" value="DADACBPTASE1"/>
</dbReference>
<dbReference type="SUPFAM" id="SSF56601">
    <property type="entry name" value="beta-lactamase/transpeptidase-like"/>
    <property type="match status" value="1"/>
</dbReference>
<dbReference type="GO" id="GO:0006508">
    <property type="term" value="P:proteolysis"/>
    <property type="evidence" value="ECO:0007669"/>
    <property type="project" value="InterPro"/>
</dbReference>
<dbReference type="GO" id="GO:0071555">
    <property type="term" value="P:cell wall organization"/>
    <property type="evidence" value="ECO:0007669"/>
    <property type="project" value="UniProtKB-KW"/>
</dbReference>
<keyword evidence="3" id="KW-0378">Hydrolase</keyword>
<keyword evidence="10" id="KW-0812">Transmembrane</keyword>
<gene>
    <name evidence="12" type="ORF">A2911_00890</name>
</gene>
<name>A0A1F6X9M4_9BACT</name>